<comment type="similarity">
    <text evidence="1">Belongs to the ferritin family. Prokaryotic subfamily.</text>
</comment>
<dbReference type="InterPro" id="IPR041719">
    <property type="entry name" value="Ferritin_prok"/>
</dbReference>
<protein>
    <submittedName>
        <fullName evidence="3">Ferritin-1</fullName>
        <ecNumber evidence="3">1.16.3.1</ecNumber>
    </submittedName>
</protein>
<evidence type="ECO:0000313" key="4">
    <source>
        <dbReference type="Proteomes" id="UP000251313"/>
    </source>
</evidence>
<dbReference type="Proteomes" id="UP000251313">
    <property type="component" value="Unassembled WGS sequence"/>
</dbReference>
<dbReference type="InterPro" id="IPR012347">
    <property type="entry name" value="Ferritin-like"/>
</dbReference>
<dbReference type="PROSITE" id="PS50905">
    <property type="entry name" value="FERRITIN_LIKE"/>
    <property type="match status" value="1"/>
</dbReference>
<dbReference type="CDD" id="cd01055">
    <property type="entry name" value="Nonheme_Ferritin"/>
    <property type="match status" value="1"/>
</dbReference>
<evidence type="ECO:0000259" key="2">
    <source>
        <dbReference type="PROSITE" id="PS50905"/>
    </source>
</evidence>
<comment type="caution">
    <text evidence="3">The sequence shown here is derived from an EMBL/GenBank/DDBJ whole genome shotgun (WGS) entry which is preliminary data.</text>
</comment>
<evidence type="ECO:0000256" key="1">
    <source>
        <dbReference type="ARBA" id="ARBA00006950"/>
    </source>
</evidence>
<dbReference type="EC" id="1.16.3.1" evidence="3"/>
<dbReference type="SUPFAM" id="SSF47240">
    <property type="entry name" value="Ferritin-like"/>
    <property type="match status" value="1"/>
</dbReference>
<dbReference type="GO" id="GO:0008199">
    <property type="term" value="F:ferric iron binding"/>
    <property type="evidence" value="ECO:0007669"/>
    <property type="project" value="InterPro"/>
</dbReference>
<dbReference type="AlphaFoldDB" id="A0AB38G0D1"/>
<dbReference type="Gene3D" id="1.20.1260.10">
    <property type="match status" value="1"/>
</dbReference>
<reference evidence="3 4" key="1">
    <citation type="submission" date="2018-06" db="EMBL/GenBank/DDBJ databases">
        <authorList>
            <consortium name="Pathogen Informatics"/>
            <person name="Doyle S."/>
        </authorList>
    </citation>
    <scope>NUCLEOTIDE SEQUENCE [LARGE SCALE GENOMIC DNA]</scope>
    <source>
        <strain evidence="3 4">NCTC11967</strain>
    </source>
</reference>
<gene>
    <name evidence="3" type="primary">ftnA_2</name>
    <name evidence="3" type="ORF">NCTC11967_04174</name>
</gene>
<dbReference type="EMBL" id="UAVL01000020">
    <property type="protein sequence ID" value="SQA65148.1"/>
    <property type="molecule type" value="Genomic_DNA"/>
</dbReference>
<dbReference type="InterPro" id="IPR009040">
    <property type="entry name" value="Ferritin-like_diiron"/>
</dbReference>
<sequence length="167" mass="19023">MAVTGIAQKLNAQMNLEFYASNLYLHFSDWCNKHHLNGTATFLRTQAQANVTQMMRMFDFMKKSGAWPIIKAVDAPCEECSTLEDLFLKSLEDHHQRCHTLSALTAEAVAAEDSRTLSFLHMLEKEQQQDGILLQTILDEVRSARRAGLCPEQTDQHLLNVVNHQQH</sequence>
<organism evidence="3 4">
    <name type="scientific">Yokenella regensburgei</name>
    <dbReference type="NCBI Taxonomy" id="158877"/>
    <lineage>
        <taxon>Bacteria</taxon>
        <taxon>Pseudomonadati</taxon>
        <taxon>Pseudomonadota</taxon>
        <taxon>Gammaproteobacteria</taxon>
        <taxon>Enterobacterales</taxon>
        <taxon>Enterobacteriaceae</taxon>
        <taxon>Yokenella</taxon>
    </lineage>
</organism>
<keyword evidence="3" id="KW-0560">Oxidoreductase</keyword>
<dbReference type="Pfam" id="PF00210">
    <property type="entry name" value="Ferritin"/>
    <property type="match status" value="1"/>
</dbReference>
<feature type="domain" description="Ferritin-like diiron" evidence="2">
    <location>
        <begin position="1"/>
        <end position="145"/>
    </location>
</feature>
<dbReference type="InterPro" id="IPR008331">
    <property type="entry name" value="Ferritin_DPS_dom"/>
</dbReference>
<dbReference type="NCBIfam" id="NF011597">
    <property type="entry name" value="PRK15022.1"/>
    <property type="match status" value="1"/>
</dbReference>
<dbReference type="GO" id="GO:0004322">
    <property type="term" value="F:ferroxidase activity"/>
    <property type="evidence" value="ECO:0007669"/>
    <property type="project" value="UniProtKB-EC"/>
</dbReference>
<proteinExistence type="inferred from homology"/>
<dbReference type="RefSeq" id="WP_038256800.1">
    <property type="nucleotide sequence ID" value="NZ_CAKMYC010000002.1"/>
</dbReference>
<dbReference type="InterPro" id="IPR009078">
    <property type="entry name" value="Ferritin-like_SF"/>
</dbReference>
<accession>A0AB38G0D1</accession>
<name>A0AB38G0D1_9ENTR</name>
<evidence type="ECO:0000313" key="3">
    <source>
        <dbReference type="EMBL" id="SQA65148.1"/>
    </source>
</evidence>